<dbReference type="CDD" id="cd09726">
    <property type="entry name" value="RAMP_I_III"/>
    <property type="match status" value="1"/>
</dbReference>
<feature type="region of interest" description="Disordered" evidence="3">
    <location>
        <begin position="629"/>
        <end position="679"/>
    </location>
</feature>
<comment type="subunit">
    <text evidence="2">Part of the Csm effector complex that includes Cas10, Csm2, Csm3, Csm4 and Csm5.</text>
</comment>
<evidence type="ECO:0000256" key="2">
    <source>
        <dbReference type="ARBA" id="ARBA00093789"/>
    </source>
</evidence>
<dbReference type="NCBIfam" id="TIGR03986">
    <property type="entry name" value="TIGR03986 family CRISPR-associated RAMP protein"/>
    <property type="match status" value="1"/>
</dbReference>
<reference evidence="5 6" key="1">
    <citation type="submission" date="2017-06" db="EMBL/GenBank/DDBJ databases">
        <authorList>
            <person name="Kim H.J."/>
            <person name="Triplett B.A."/>
        </authorList>
    </citation>
    <scope>NUCLEOTIDE SEQUENCE [LARGE SCALE GENOMIC DNA]</scope>
    <source>
        <strain evidence="5 6">DSM 45207</strain>
    </source>
</reference>
<dbReference type="EMBL" id="FZNW01000027">
    <property type="protein sequence ID" value="SNR87834.1"/>
    <property type="molecule type" value="Genomic_DNA"/>
</dbReference>
<evidence type="ECO:0000256" key="3">
    <source>
        <dbReference type="SAM" id="MobiDB-lite"/>
    </source>
</evidence>
<dbReference type="GO" id="GO:0051607">
    <property type="term" value="P:defense response to virus"/>
    <property type="evidence" value="ECO:0007669"/>
    <property type="project" value="UniProtKB-KW"/>
</dbReference>
<evidence type="ECO:0000259" key="4">
    <source>
        <dbReference type="Pfam" id="PF03787"/>
    </source>
</evidence>
<gene>
    <name evidence="5" type="ORF">SAMN06265360_1272</name>
</gene>
<evidence type="ECO:0000256" key="1">
    <source>
        <dbReference type="ARBA" id="ARBA00023118"/>
    </source>
</evidence>
<evidence type="ECO:0000313" key="5">
    <source>
        <dbReference type="EMBL" id="SNR87834.1"/>
    </source>
</evidence>
<sequence>MSDRFINPYTFIPLPDTSPSRTRPNGHQGDPSLLSGSLRLSITAGMPVLIRSISRASEGSDASPGLPTRPDGSTFIPGSSLKGALRSLHETLAGGCFRVFDDAFTPVYRQLARYGADSGLQLAVVTQHDSADEPPEVELLDTVLNSSGQSKGGDLVESAVHHDCLERLNTEDAPLRSGQRFTVRRGEKRFRPHMHRDDGGDWILYLSDTGGREYKNPYYGYIGKVTGTRQRITDDVWARFRAAVAGADELRTSQRQTSETEELFVPVKHSYRPQKGDHRDIAIGYRYRASERFQAGQPIWVRTAPSTGDNPPVVEVRLARIWRTVAVTPSAGERADGFTPCTTHEELCPSCRVFGSVDPVGDHEGAQQRAYRGHVRFGDARATDVVSPLPVTLPPLAQPRPGSGQFYLVNDQTAVGNAGKIPLARWGSAADNERPRRLRGRKYYWHTPTPDGQQSALGTARQYQRQDGNEMVAPAAAFPAGTTFTADITFTDLDEAQVGGLLATLEPGSVLDAEEPLHHIGGGRPLGYGSCRIAIDTENSRIWRSGTRYGGDGAPASLDDRSPFLDAFIEATARDVRSLWPHLAKVLSPDAVDPSLVWYPPGATWNDRATKTDGEKKFDQGFAFWQQTSGEEHKSDGGTRKGYPLQPLPDVSESDQKLPVVTETQPQDLSDQRRLDGDR</sequence>
<dbReference type="AlphaFoldDB" id="A0A238ZYH2"/>
<feature type="compositionally biased region" description="Basic and acidic residues" evidence="3">
    <location>
        <begin position="670"/>
        <end position="679"/>
    </location>
</feature>
<accession>A0A238ZYH2</accession>
<feature type="region of interest" description="Disordered" evidence="3">
    <location>
        <begin position="1"/>
        <end position="34"/>
    </location>
</feature>
<dbReference type="RefSeq" id="WP_176440051.1">
    <property type="nucleotide sequence ID" value="NZ_FZNW01000027.1"/>
</dbReference>
<keyword evidence="1" id="KW-0051">Antiviral defense</keyword>
<protein>
    <submittedName>
        <fullName evidence="5">CRISPR-associated protein</fullName>
    </submittedName>
</protein>
<keyword evidence="6" id="KW-1185">Reference proteome</keyword>
<organism evidence="5 6">
    <name type="scientific">Haloechinothrix alba</name>
    <dbReference type="NCBI Taxonomy" id="664784"/>
    <lineage>
        <taxon>Bacteria</taxon>
        <taxon>Bacillati</taxon>
        <taxon>Actinomycetota</taxon>
        <taxon>Actinomycetes</taxon>
        <taxon>Pseudonocardiales</taxon>
        <taxon>Pseudonocardiaceae</taxon>
        <taxon>Haloechinothrix</taxon>
    </lineage>
</organism>
<dbReference type="Pfam" id="PF03787">
    <property type="entry name" value="RAMPs"/>
    <property type="match status" value="1"/>
</dbReference>
<proteinExistence type="predicted"/>
<dbReference type="InterPro" id="IPR023825">
    <property type="entry name" value="CRISPR-assoc_RAMP_BGP1436"/>
</dbReference>
<dbReference type="InterPro" id="IPR005537">
    <property type="entry name" value="RAMP_III_fam"/>
</dbReference>
<evidence type="ECO:0000313" key="6">
    <source>
        <dbReference type="Proteomes" id="UP000198348"/>
    </source>
</evidence>
<dbReference type="Proteomes" id="UP000198348">
    <property type="component" value="Unassembled WGS sequence"/>
</dbReference>
<name>A0A238ZYH2_9PSEU</name>
<feature type="domain" description="CRISPR type III-associated protein" evidence="4">
    <location>
        <begin position="69"/>
        <end position="95"/>
    </location>
</feature>
<feature type="compositionally biased region" description="Basic and acidic residues" evidence="3">
    <location>
        <begin position="630"/>
        <end position="639"/>
    </location>
</feature>